<protein>
    <recommendedName>
        <fullName evidence="4">Aminotransferase</fullName>
        <ecNumber evidence="4">2.6.1.-</ecNumber>
    </recommendedName>
</protein>
<dbReference type="EMBL" id="MCRJ01000073">
    <property type="protein sequence ID" value="ODN69807.1"/>
    <property type="molecule type" value="Genomic_DNA"/>
</dbReference>
<dbReference type="GO" id="GO:0008483">
    <property type="term" value="F:transaminase activity"/>
    <property type="evidence" value="ECO:0007669"/>
    <property type="project" value="UniProtKB-KW"/>
</dbReference>
<dbReference type="InterPro" id="IPR004838">
    <property type="entry name" value="NHTrfase_class1_PyrdxlP-BS"/>
</dbReference>
<dbReference type="RefSeq" id="WP_069307373.1">
    <property type="nucleotide sequence ID" value="NZ_MCRJ01000073.1"/>
</dbReference>
<evidence type="ECO:0000256" key="3">
    <source>
        <dbReference type="ARBA" id="ARBA00022679"/>
    </source>
</evidence>
<dbReference type="NCBIfam" id="NF006604">
    <property type="entry name" value="PRK09148.1"/>
    <property type="match status" value="1"/>
</dbReference>
<dbReference type="EC" id="2.6.1.-" evidence="4"/>
<dbReference type="CDD" id="cd00609">
    <property type="entry name" value="AAT_like"/>
    <property type="match status" value="1"/>
</dbReference>
<dbReference type="PATRIC" id="fig|1439726.3.peg.3045"/>
<keyword evidence="3 4" id="KW-0808">Transferase</keyword>
<dbReference type="OrthoDB" id="9804407at2"/>
<evidence type="ECO:0000256" key="2">
    <source>
        <dbReference type="ARBA" id="ARBA00022576"/>
    </source>
</evidence>
<evidence type="ECO:0000259" key="5">
    <source>
        <dbReference type="Pfam" id="PF00155"/>
    </source>
</evidence>
<dbReference type="PANTHER" id="PTHR42832">
    <property type="entry name" value="AMINO ACID AMINOTRANSFERASE"/>
    <property type="match status" value="1"/>
</dbReference>
<dbReference type="InterPro" id="IPR015424">
    <property type="entry name" value="PyrdxlP-dep_Trfase"/>
</dbReference>
<comment type="similarity">
    <text evidence="4">Belongs to the class-I pyridoxal-phosphate-dependent aminotransferase family.</text>
</comment>
<comment type="cofactor">
    <cofactor evidence="1 4">
        <name>pyridoxal 5'-phosphate</name>
        <dbReference type="ChEBI" id="CHEBI:597326"/>
    </cofactor>
</comment>
<dbReference type="PROSITE" id="PS00105">
    <property type="entry name" value="AA_TRANSFER_CLASS_1"/>
    <property type="match status" value="1"/>
</dbReference>
<sequence>MDEFHKIKRLPPYVFEQVNRLKASARAAGADIVDLGMGNPDQPTPKYIVDKMIETVQRPDTHGYSASRGIQGLRRAQAAYYDRRFGVKLNPDTQVVATLGSKEGFANMAQAITAPGDVVICPNPSYPIHAFGFLMVGGVIRSVPVEPGPEFFRALERAVLFSTPKPIAMILCYPSNPTACVVDLDFYKDVVAFAKKHDIFVLSDLAYSEIYFDTAPPPSVLQVPGAMDVCVEFTSMSKTFSMAGWRMGFAVGNERLIAALARVKSYLDYGAFTPIQVAATAALNGPESCIDEVRQVYRRRRDVLVESFGRAGWKIPVPQASMFAWAPLPEKFREIGSLEFSKLLIEKADVAVAPGIGFGEHGDGYVRIALVENEQRIRQAARGIRRFLETADETMHNVIPINAAR</sequence>
<evidence type="ECO:0000313" key="7">
    <source>
        <dbReference type="Proteomes" id="UP000094622"/>
    </source>
</evidence>
<dbReference type="Proteomes" id="UP000094622">
    <property type="component" value="Unassembled WGS sequence"/>
</dbReference>
<dbReference type="Pfam" id="PF00155">
    <property type="entry name" value="Aminotran_1_2"/>
    <property type="match status" value="1"/>
</dbReference>
<organism evidence="6 7">
    <name type="scientific">Methylobrevis pamukkalensis</name>
    <dbReference type="NCBI Taxonomy" id="1439726"/>
    <lineage>
        <taxon>Bacteria</taxon>
        <taxon>Pseudomonadati</taxon>
        <taxon>Pseudomonadota</taxon>
        <taxon>Alphaproteobacteria</taxon>
        <taxon>Hyphomicrobiales</taxon>
        <taxon>Pleomorphomonadaceae</taxon>
        <taxon>Methylobrevis</taxon>
    </lineage>
</organism>
<dbReference type="Gene3D" id="3.40.640.10">
    <property type="entry name" value="Type I PLP-dependent aspartate aminotransferase-like (Major domain)"/>
    <property type="match status" value="1"/>
</dbReference>
<keyword evidence="2 4" id="KW-0032">Aminotransferase</keyword>
<name>A0A1E3H0H2_9HYPH</name>
<proteinExistence type="inferred from homology"/>
<dbReference type="InterPro" id="IPR015422">
    <property type="entry name" value="PyrdxlP-dep_Trfase_small"/>
</dbReference>
<dbReference type="GO" id="GO:0030170">
    <property type="term" value="F:pyridoxal phosphate binding"/>
    <property type="evidence" value="ECO:0007669"/>
    <property type="project" value="InterPro"/>
</dbReference>
<evidence type="ECO:0000313" key="6">
    <source>
        <dbReference type="EMBL" id="ODN69807.1"/>
    </source>
</evidence>
<evidence type="ECO:0000256" key="1">
    <source>
        <dbReference type="ARBA" id="ARBA00001933"/>
    </source>
</evidence>
<dbReference type="InterPro" id="IPR004839">
    <property type="entry name" value="Aminotransferase_I/II_large"/>
</dbReference>
<comment type="caution">
    <text evidence="6">The sequence shown here is derived from an EMBL/GenBank/DDBJ whole genome shotgun (WGS) entry which is preliminary data.</text>
</comment>
<gene>
    <name evidence="6" type="primary">alaC</name>
    <name evidence="6" type="ORF">A6302_02890</name>
</gene>
<dbReference type="InterPro" id="IPR015421">
    <property type="entry name" value="PyrdxlP-dep_Trfase_major"/>
</dbReference>
<dbReference type="PANTHER" id="PTHR42832:SF1">
    <property type="entry name" value="GLUTAMATE-PYRUVATE AMINOTRANSFERASE ALAC"/>
    <property type="match status" value="1"/>
</dbReference>
<feature type="domain" description="Aminotransferase class I/classII large" evidence="5">
    <location>
        <begin position="31"/>
        <end position="382"/>
    </location>
</feature>
<evidence type="ECO:0000256" key="4">
    <source>
        <dbReference type="RuleBase" id="RU000481"/>
    </source>
</evidence>
<accession>A0A1E3H0H2</accession>
<keyword evidence="6" id="KW-0670">Pyruvate</keyword>
<reference evidence="6 7" key="1">
    <citation type="submission" date="2016-07" db="EMBL/GenBank/DDBJ databases">
        <title>Draft Genome Sequence of Methylobrevis pamukkalensis PK2.</title>
        <authorList>
            <person name="Vasilenko O.V."/>
            <person name="Doronina N.V."/>
            <person name="Shmareva M.N."/>
            <person name="Tarlachkov S.V."/>
            <person name="Mustakhimov I."/>
            <person name="Trotsenko Y.A."/>
        </authorList>
    </citation>
    <scope>NUCLEOTIDE SEQUENCE [LARGE SCALE GENOMIC DNA]</scope>
    <source>
        <strain evidence="6 7">PK2</strain>
    </source>
</reference>
<dbReference type="SUPFAM" id="SSF53383">
    <property type="entry name" value="PLP-dependent transferases"/>
    <property type="match status" value="1"/>
</dbReference>
<keyword evidence="7" id="KW-1185">Reference proteome</keyword>
<dbReference type="AlphaFoldDB" id="A0A1E3H0H2"/>
<dbReference type="Gene3D" id="3.90.1150.10">
    <property type="entry name" value="Aspartate Aminotransferase, domain 1"/>
    <property type="match status" value="1"/>
</dbReference>
<dbReference type="InterPro" id="IPR050881">
    <property type="entry name" value="LL-DAP_aminotransferase"/>
</dbReference>